<evidence type="ECO:0000313" key="1">
    <source>
        <dbReference type="EMBL" id="ABV86929.1"/>
    </source>
</evidence>
<dbReference type="KEGG" id="spl:Spea_1604"/>
<dbReference type="Pfam" id="PF11769">
    <property type="entry name" value="DUF3313"/>
    <property type="match status" value="1"/>
</dbReference>
<dbReference type="InterPro" id="IPR021747">
    <property type="entry name" value="DUF3313"/>
</dbReference>
<dbReference type="STRING" id="398579.Spea_1604"/>
<dbReference type="EMBL" id="CP000851">
    <property type="protein sequence ID" value="ABV86929.1"/>
    <property type="molecule type" value="Genomic_DNA"/>
</dbReference>
<dbReference type="Proteomes" id="UP000002608">
    <property type="component" value="Chromosome"/>
</dbReference>
<proteinExistence type="predicted"/>
<reference evidence="1 2" key="1">
    <citation type="submission" date="2007-10" db="EMBL/GenBank/DDBJ databases">
        <title>Complete sequence of Shewanella pealeana ATCC 700345.</title>
        <authorList>
            <consortium name="US DOE Joint Genome Institute"/>
            <person name="Copeland A."/>
            <person name="Lucas S."/>
            <person name="Lapidus A."/>
            <person name="Barry K."/>
            <person name="Glavina del Rio T."/>
            <person name="Dalin E."/>
            <person name="Tice H."/>
            <person name="Pitluck S."/>
            <person name="Chertkov O."/>
            <person name="Brettin T."/>
            <person name="Bruce D."/>
            <person name="Detter J.C."/>
            <person name="Han C."/>
            <person name="Schmutz J."/>
            <person name="Larimer F."/>
            <person name="Land M."/>
            <person name="Hauser L."/>
            <person name="Kyrpides N."/>
            <person name="Kim E."/>
            <person name="Zhao J.-S.Z."/>
            <person name="Manno D."/>
            <person name="Hawari J."/>
            <person name="Richardson P."/>
        </authorList>
    </citation>
    <scope>NUCLEOTIDE SEQUENCE [LARGE SCALE GENOMIC DNA]</scope>
    <source>
        <strain evidence="2">ATCC 700345 / ANG-SQ1</strain>
    </source>
</reference>
<dbReference type="PROSITE" id="PS51257">
    <property type="entry name" value="PROKAR_LIPOPROTEIN"/>
    <property type="match status" value="1"/>
</dbReference>
<evidence type="ECO:0000313" key="2">
    <source>
        <dbReference type="Proteomes" id="UP000002608"/>
    </source>
</evidence>
<accession>A8H2Z2</accession>
<organism evidence="1 2">
    <name type="scientific">Shewanella pealeana (strain ATCC 700345 / ANG-SQ1)</name>
    <dbReference type="NCBI Taxonomy" id="398579"/>
    <lineage>
        <taxon>Bacteria</taxon>
        <taxon>Pseudomonadati</taxon>
        <taxon>Pseudomonadota</taxon>
        <taxon>Gammaproteobacteria</taxon>
        <taxon>Alteromonadales</taxon>
        <taxon>Shewanellaceae</taxon>
        <taxon>Shewanella</taxon>
    </lineage>
</organism>
<sequence>MIRMTNVCKGGGFLKAVIVMGILGLTACSSEPASLQQGPDAEMTKEGLVRVDHSKLDLSYARPDVNWANYTKLYFEPVKVTNDHPADYQPPKIDKRADGLNATYELPQEALAKMSEQFSLTVKEVFNSEQPFELVAQPGPNTLVIEAAVTDIRLSAPLESSRRSFSSMGRTYTENSGSMMLLAVIKDGETGEVLAKAADRGQGFNQWSQNTQVFNWGDVKTVYRSWVNDFKNALMNAGAE</sequence>
<evidence type="ECO:0008006" key="3">
    <source>
        <dbReference type="Google" id="ProtNLM"/>
    </source>
</evidence>
<dbReference type="eggNOG" id="ENOG50306DZ">
    <property type="taxonomic scope" value="Bacteria"/>
</dbReference>
<name>A8H2Z2_SHEPA</name>
<keyword evidence="2" id="KW-1185">Reference proteome</keyword>
<dbReference type="RefSeq" id="WP_012154853.1">
    <property type="nucleotide sequence ID" value="NC_009901.1"/>
</dbReference>
<protein>
    <recommendedName>
        <fullName evidence="3">Lipoprotein</fullName>
    </recommendedName>
</protein>
<dbReference type="AlphaFoldDB" id="A8H2Z2"/>
<gene>
    <name evidence="1" type="ordered locus">Spea_1604</name>
</gene>
<dbReference type="HOGENOM" id="CLU_1155761_0_0_6"/>